<dbReference type="EMBL" id="FQZX01000001">
    <property type="protein sequence ID" value="SHJ42290.1"/>
    <property type="molecule type" value="Genomic_DNA"/>
</dbReference>
<protein>
    <submittedName>
        <fullName evidence="2">Uncharacterized protein</fullName>
    </submittedName>
</protein>
<keyword evidence="1" id="KW-1133">Transmembrane helix</keyword>
<evidence type="ECO:0000256" key="1">
    <source>
        <dbReference type="SAM" id="Phobius"/>
    </source>
</evidence>
<dbReference type="OrthoDB" id="1495768at2"/>
<keyword evidence="1" id="KW-0812">Transmembrane</keyword>
<feature type="transmembrane region" description="Helical" evidence="1">
    <location>
        <begin position="43"/>
        <end position="63"/>
    </location>
</feature>
<dbReference type="Proteomes" id="UP000184314">
    <property type="component" value="Unassembled WGS sequence"/>
</dbReference>
<reference evidence="3" key="1">
    <citation type="submission" date="2016-11" db="EMBL/GenBank/DDBJ databases">
        <authorList>
            <person name="Varghese N."/>
            <person name="Submissions S."/>
        </authorList>
    </citation>
    <scope>NUCLEOTIDE SEQUENCE [LARGE SCALE GENOMIC DNA]</scope>
    <source>
        <strain evidence="3">DSM 16478</strain>
    </source>
</reference>
<organism evidence="2 3">
    <name type="scientific">Maribacter aquivivus</name>
    <dbReference type="NCBI Taxonomy" id="228958"/>
    <lineage>
        <taxon>Bacteria</taxon>
        <taxon>Pseudomonadati</taxon>
        <taxon>Bacteroidota</taxon>
        <taxon>Flavobacteriia</taxon>
        <taxon>Flavobacteriales</taxon>
        <taxon>Flavobacteriaceae</taxon>
        <taxon>Maribacter</taxon>
    </lineage>
</organism>
<evidence type="ECO:0000313" key="3">
    <source>
        <dbReference type="Proteomes" id="UP000184314"/>
    </source>
</evidence>
<evidence type="ECO:0000313" key="2">
    <source>
        <dbReference type="EMBL" id="SHJ42290.1"/>
    </source>
</evidence>
<sequence length="74" mass="8585">MSKEELKRKEKSLKSIIIFCIPIIIGLFYFVLRDYFDGKEIDFAMLTIAICTIGGPVTVYPELKKVQEELKNKK</sequence>
<accession>A0A1M6J6K1</accession>
<dbReference type="AlphaFoldDB" id="A0A1M6J6K1"/>
<proteinExistence type="predicted"/>
<name>A0A1M6J6K1_9FLAO</name>
<feature type="transmembrane region" description="Helical" evidence="1">
    <location>
        <begin position="12"/>
        <end position="31"/>
    </location>
</feature>
<dbReference type="RefSeq" id="WP_073240584.1">
    <property type="nucleotide sequence ID" value="NZ_FQZX01000001.1"/>
</dbReference>
<keyword evidence="3" id="KW-1185">Reference proteome</keyword>
<keyword evidence="1" id="KW-0472">Membrane</keyword>
<dbReference type="STRING" id="228958.SAMN04488007_0286"/>
<gene>
    <name evidence="2" type="ORF">SAMN04488007_0286</name>
</gene>